<feature type="transmembrane region" description="Helical" evidence="1">
    <location>
        <begin position="104"/>
        <end position="125"/>
    </location>
</feature>
<proteinExistence type="predicted"/>
<reference evidence="3" key="1">
    <citation type="journal article" date="2019" name="Int. J. Syst. Evol. Microbiol.">
        <title>The Global Catalogue of Microorganisms (GCM) 10K type strain sequencing project: providing services to taxonomists for standard genome sequencing and annotation.</title>
        <authorList>
            <consortium name="The Broad Institute Genomics Platform"/>
            <consortium name="The Broad Institute Genome Sequencing Center for Infectious Disease"/>
            <person name="Wu L."/>
            <person name="Ma J."/>
        </authorList>
    </citation>
    <scope>NUCLEOTIDE SEQUENCE [LARGE SCALE GENOMIC DNA]</scope>
    <source>
        <strain evidence="3">JCM 10671</strain>
    </source>
</reference>
<keyword evidence="1" id="KW-0812">Transmembrane</keyword>
<sequence length="130" mass="13448">MKDLAIRLGINAAALWVAAAVVSGITLNTTGPEDDGWGDKLLILLLVAAIFGVVNAVVKPIATLVGLPFIIVTLGLFIFVINALMLLLTSAISDALDVPFHVDGFGAALLGALVVTLVSWPLSMVSKVVD</sequence>
<name>A0ABP3RXK1_9ACTN</name>
<dbReference type="RefSeq" id="WP_344604873.1">
    <property type="nucleotide sequence ID" value="NZ_BAAAHE010000017.1"/>
</dbReference>
<evidence type="ECO:0000313" key="3">
    <source>
        <dbReference type="Proteomes" id="UP001500957"/>
    </source>
</evidence>
<dbReference type="InterPro" id="IPR007165">
    <property type="entry name" value="Phage_holin_4_2"/>
</dbReference>
<dbReference type="PANTHER" id="PTHR37309:SF1">
    <property type="entry name" value="SLR0284 PROTEIN"/>
    <property type="match status" value="1"/>
</dbReference>
<evidence type="ECO:0000256" key="1">
    <source>
        <dbReference type="SAM" id="Phobius"/>
    </source>
</evidence>
<gene>
    <name evidence="2" type="ORF">GCM10009547_23410</name>
</gene>
<accession>A0ABP3RXK1</accession>
<dbReference type="Pfam" id="PF04020">
    <property type="entry name" value="Phage_holin_4_2"/>
    <property type="match status" value="1"/>
</dbReference>
<organism evidence="2 3">
    <name type="scientific">Sporichthya brevicatena</name>
    <dbReference type="NCBI Taxonomy" id="171442"/>
    <lineage>
        <taxon>Bacteria</taxon>
        <taxon>Bacillati</taxon>
        <taxon>Actinomycetota</taxon>
        <taxon>Actinomycetes</taxon>
        <taxon>Sporichthyales</taxon>
        <taxon>Sporichthyaceae</taxon>
        <taxon>Sporichthya</taxon>
    </lineage>
</organism>
<dbReference type="EMBL" id="BAAAHE010000017">
    <property type="protein sequence ID" value="GAA0620176.1"/>
    <property type="molecule type" value="Genomic_DNA"/>
</dbReference>
<keyword evidence="1" id="KW-0472">Membrane</keyword>
<feature type="transmembrane region" description="Helical" evidence="1">
    <location>
        <begin position="65"/>
        <end position="92"/>
    </location>
</feature>
<protein>
    <submittedName>
        <fullName evidence="2">Phage holin family protein</fullName>
    </submittedName>
</protein>
<keyword evidence="3" id="KW-1185">Reference proteome</keyword>
<evidence type="ECO:0000313" key="2">
    <source>
        <dbReference type="EMBL" id="GAA0620176.1"/>
    </source>
</evidence>
<keyword evidence="1" id="KW-1133">Transmembrane helix</keyword>
<dbReference type="Proteomes" id="UP001500957">
    <property type="component" value="Unassembled WGS sequence"/>
</dbReference>
<feature type="transmembrane region" description="Helical" evidence="1">
    <location>
        <begin position="40"/>
        <end position="58"/>
    </location>
</feature>
<dbReference type="PANTHER" id="PTHR37309">
    <property type="entry name" value="SLR0284 PROTEIN"/>
    <property type="match status" value="1"/>
</dbReference>
<comment type="caution">
    <text evidence="2">The sequence shown here is derived from an EMBL/GenBank/DDBJ whole genome shotgun (WGS) entry which is preliminary data.</text>
</comment>